<dbReference type="SUPFAM" id="SSF57850">
    <property type="entry name" value="RING/U-box"/>
    <property type="match status" value="1"/>
</dbReference>
<dbReference type="Gene3D" id="3.30.40.10">
    <property type="entry name" value="Zinc/RING finger domain, C3HC4 (zinc finger)"/>
    <property type="match status" value="1"/>
</dbReference>
<feature type="domain" description="UBP-type" evidence="1">
    <location>
        <begin position="2"/>
        <end position="98"/>
    </location>
</feature>
<evidence type="ECO:0000259" key="1">
    <source>
        <dbReference type="PROSITE" id="PS50271"/>
    </source>
</evidence>
<gene>
    <name evidence="2" type="ORF">HNQ61_002988</name>
</gene>
<dbReference type="GO" id="GO:0008270">
    <property type="term" value="F:zinc ion binding"/>
    <property type="evidence" value="ECO:0007669"/>
    <property type="project" value="InterPro"/>
</dbReference>
<comment type="caution">
    <text evidence="2">The sequence shown here is derived from an EMBL/GenBank/DDBJ whole genome shotgun (WGS) entry which is preliminary data.</text>
</comment>
<accession>A0A841H086</accession>
<dbReference type="AlphaFoldDB" id="A0A841H086"/>
<dbReference type="Proteomes" id="UP000582837">
    <property type="component" value="Unassembled WGS sequence"/>
</dbReference>
<dbReference type="SMART" id="SM00290">
    <property type="entry name" value="ZnF_UBP"/>
    <property type="match status" value="1"/>
</dbReference>
<dbReference type="RefSeq" id="WP_170036808.1">
    <property type="nucleotide sequence ID" value="NZ_JABDTL010000002.1"/>
</dbReference>
<keyword evidence="3" id="KW-1185">Reference proteome</keyword>
<name>A0A841H086_9BACT</name>
<evidence type="ECO:0000313" key="3">
    <source>
        <dbReference type="Proteomes" id="UP000582837"/>
    </source>
</evidence>
<proteinExistence type="predicted"/>
<organism evidence="2 3">
    <name type="scientific">Longimicrobium terrae</name>
    <dbReference type="NCBI Taxonomy" id="1639882"/>
    <lineage>
        <taxon>Bacteria</taxon>
        <taxon>Pseudomonadati</taxon>
        <taxon>Gemmatimonadota</taxon>
        <taxon>Longimicrobiia</taxon>
        <taxon>Longimicrobiales</taxon>
        <taxon>Longimicrobiaceae</taxon>
        <taxon>Longimicrobium</taxon>
    </lineage>
</organism>
<reference evidence="2 3" key="1">
    <citation type="submission" date="2020-08" db="EMBL/GenBank/DDBJ databases">
        <title>Genomic Encyclopedia of Type Strains, Phase IV (KMG-IV): sequencing the most valuable type-strain genomes for metagenomic binning, comparative biology and taxonomic classification.</title>
        <authorList>
            <person name="Goeker M."/>
        </authorList>
    </citation>
    <scope>NUCLEOTIDE SEQUENCE [LARGE SCALE GENOMIC DNA]</scope>
    <source>
        <strain evidence="2 3">DSM 29007</strain>
    </source>
</reference>
<dbReference type="EMBL" id="JACHIA010000008">
    <property type="protein sequence ID" value="MBB6071364.1"/>
    <property type="molecule type" value="Genomic_DNA"/>
</dbReference>
<dbReference type="InterPro" id="IPR013083">
    <property type="entry name" value="Znf_RING/FYVE/PHD"/>
</dbReference>
<evidence type="ECO:0000313" key="2">
    <source>
        <dbReference type="EMBL" id="MBB6071364.1"/>
    </source>
</evidence>
<dbReference type="PROSITE" id="PS50271">
    <property type="entry name" value="ZF_UBP"/>
    <property type="match status" value="1"/>
</dbReference>
<protein>
    <submittedName>
        <fullName evidence="2">Putative UBP type Zn finger protein</fullName>
    </submittedName>
</protein>
<dbReference type="InterPro" id="IPR001607">
    <property type="entry name" value="Znf_UBP"/>
</dbReference>
<dbReference type="Pfam" id="PF02148">
    <property type="entry name" value="zf-UBP"/>
    <property type="match status" value="1"/>
</dbReference>
<sequence length="98" mass="11310">MSTCKHVDQIDPDVQPHTPNGCEECLKTGDWWVHLRVCLICGKVGCCDSSPNRHATRHFHESKHPIVQSMEPAEDWRWCFADNTEVPNPEHVEYKRTA</sequence>